<dbReference type="SUPFAM" id="SSF46785">
    <property type="entry name" value="Winged helix' DNA-binding domain"/>
    <property type="match status" value="1"/>
</dbReference>
<accession>A0A2L1C9R9</accession>
<sequence length="92" mass="11143">MLFGILAKKHVKELMYRLKEGDEIGFSELKEEFQLDKSYLSRLLRELESKNLVSRREERENKRMPKSYYAITENGKKVIDLYELEQEIRENK</sequence>
<name>A0A2L1C9R9_METMI</name>
<reference evidence="6 7" key="3">
    <citation type="submission" date="2020-07" db="EMBL/GenBank/DDBJ databases">
        <title>Genomic Encyclopedia of Type Strains, Phase IV (KMG-V): Genome sequencing to study the core and pangenomes of soil and plant-associated prokaryotes.</title>
        <authorList>
            <person name="Whitman W."/>
        </authorList>
    </citation>
    <scope>NUCLEOTIDE SEQUENCE [LARGE SCALE GENOMIC DNA]</scope>
    <source>
        <strain evidence="4 7">C14</strain>
        <strain evidence="3 6">C9</strain>
    </source>
</reference>
<dbReference type="Gene3D" id="1.10.10.10">
    <property type="entry name" value="Winged helix-like DNA-binding domain superfamily/Winged helix DNA-binding domain"/>
    <property type="match status" value="1"/>
</dbReference>
<dbReference type="Proteomes" id="UP000571751">
    <property type="component" value="Unassembled WGS sequence"/>
</dbReference>
<evidence type="ECO:0000259" key="1">
    <source>
        <dbReference type="Pfam" id="PF01047"/>
    </source>
</evidence>
<dbReference type="Proteomes" id="UP000239462">
    <property type="component" value="Chromosome"/>
</dbReference>
<evidence type="ECO:0000313" key="2">
    <source>
        <dbReference type="EMBL" id="AVB75960.1"/>
    </source>
</evidence>
<dbReference type="InterPro" id="IPR036388">
    <property type="entry name" value="WH-like_DNA-bd_sf"/>
</dbReference>
<dbReference type="Proteomes" id="UP000568063">
    <property type="component" value="Unassembled WGS sequence"/>
</dbReference>
<dbReference type="Pfam" id="PF01047">
    <property type="entry name" value="MarR"/>
    <property type="match status" value="1"/>
</dbReference>
<organism evidence="2 5">
    <name type="scientific">Methanococcus maripaludis</name>
    <name type="common">Methanococcus deltae</name>
    <dbReference type="NCBI Taxonomy" id="39152"/>
    <lineage>
        <taxon>Archaea</taxon>
        <taxon>Methanobacteriati</taxon>
        <taxon>Methanobacteriota</taxon>
        <taxon>Methanomada group</taxon>
        <taxon>Methanococci</taxon>
        <taxon>Methanococcales</taxon>
        <taxon>Methanococcaceae</taxon>
        <taxon>Methanococcus</taxon>
    </lineage>
</organism>
<dbReference type="GeneID" id="36101635"/>
<dbReference type="EMBL" id="JACDUM010000003">
    <property type="protein sequence ID" value="MBA2860894.1"/>
    <property type="molecule type" value="Genomic_DNA"/>
</dbReference>
<dbReference type="GO" id="GO:0003700">
    <property type="term" value="F:DNA-binding transcription factor activity"/>
    <property type="evidence" value="ECO:0007669"/>
    <property type="project" value="InterPro"/>
</dbReference>
<proteinExistence type="predicted"/>
<protein>
    <submittedName>
        <fullName evidence="3">DNA-binding HxlR family transcriptional regulator</fullName>
    </submittedName>
    <submittedName>
        <fullName evidence="2">MarR family protein</fullName>
    </submittedName>
</protein>
<evidence type="ECO:0000313" key="5">
    <source>
        <dbReference type="Proteomes" id="UP000239462"/>
    </source>
</evidence>
<evidence type="ECO:0000313" key="4">
    <source>
        <dbReference type="EMBL" id="MBA2868911.1"/>
    </source>
</evidence>
<dbReference type="EMBL" id="CP026606">
    <property type="protein sequence ID" value="AVB75960.1"/>
    <property type="molecule type" value="Genomic_DNA"/>
</dbReference>
<reference evidence="2" key="2">
    <citation type="submission" date="2018-02" db="EMBL/GenBank/DDBJ databases">
        <title>Complete genome sequence of the Methanococcus maripaludis type strain JJ (DSM 2067), a model for selenoprotein synthesis in Archaea.</title>
        <authorList>
            <person name="Poehlein A."/>
            <person name="Heym D."/>
            <person name="Quitzke V."/>
            <person name="Fersch J."/>
            <person name="Daniel R."/>
            <person name="Rother M."/>
        </authorList>
    </citation>
    <scope>NUCLEOTIDE SEQUENCE [LARGE SCALE GENOMIC DNA]</scope>
    <source>
        <strain evidence="2">DSM 2067</strain>
    </source>
</reference>
<evidence type="ECO:0000313" key="6">
    <source>
        <dbReference type="Proteomes" id="UP000568063"/>
    </source>
</evidence>
<evidence type="ECO:0000313" key="7">
    <source>
        <dbReference type="Proteomes" id="UP000571751"/>
    </source>
</evidence>
<dbReference type="InterPro" id="IPR000835">
    <property type="entry name" value="HTH_MarR-typ"/>
</dbReference>
<dbReference type="EMBL" id="JACDUP010000002">
    <property type="protein sequence ID" value="MBA2868911.1"/>
    <property type="molecule type" value="Genomic_DNA"/>
</dbReference>
<keyword evidence="3" id="KW-0238">DNA-binding</keyword>
<feature type="domain" description="HTH marR-type" evidence="1">
    <location>
        <begin position="14"/>
        <end position="63"/>
    </location>
</feature>
<dbReference type="RefSeq" id="WP_104837575.1">
    <property type="nucleotide sequence ID" value="NZ_CP026606.1"/>
</dbReference>
<dbReference type="KEGG" id="mmad:MMJJ_05430"/>
<reference evidence="5" key="1">
    <citation type="journal article" date="2018" name="Genome Announc.">
        <title>Complete Genome Sequence of the Methanococcus maripaludis Type Strain JJ (DSM 2067), a Model for Selenoprotein Synthesis in Archaea.</title>
        <authorList>
            <person name="Poehlein A."/>
            <person name="Heym D."/>
            <person name="Quitzke V."/>
            <person name="Fersch J."/>
            <person name="Daniel R."/>
            <person name="Rother M."/>
        </authorList>
    </citation>
    <scope>NUCLEOTIDE SEQUENCE [LARGE SCALE GENOMIC DNA]</scope>
    <source>
        <strain evidence="5">DSM 2067</strain>
    </source>
</reference>
<gene>
    <name evidence="3" type="ORF">HNP91_001725</name>
    <name evidence="4" type="ORF">HNP95_001090</name>
    <name evidence="2" type="ORF">MMJJ_05430</name>
</gene>
<dbReference type="InterPro" id="IPR036390">
    <property type="entry name" value="WH_DNA-bd_sf"/>
</dbReference>
<evidence type="ECO:0000313" key="3">
    <source>
        <dbReference type="EMBL" id="MBA2860894.1"/>
    </source>
</evidence>
<dbReference type="AlphaFoldDB" id="A0A2L1C9R9"/>
<dbReference type="GO" id="GO:0003677">
    <property type="term" value="F:DNA binding"/>
    <property type="evidence" value="ECO:0007669"/>
    <property type="project" value="UniProtKB-KW"/>
</dbReference>